<keyword evidence="2" id="KW-0663">Pyridoxal phosphate</keyword>
<dbReference type="NCBIfam" id="TIGR03588">
    <property type="entry name" value="PseC"/>
    <property type="match status" value="1"/>
</dbReference>
<keyword evidence="3" id="KW-0032">Aminotransferase</keyword>
<reference evidence="3" key="1">
    <citation type="submission" date="2022-11" db="EMBL/GenBank/DDBJ databases">
        <title>Hoeflea poritis sp. nov., isolated from scleractinian coral Porites lutea.</title>
        <authorList>
            <person name="Zhang G."/>
            <person name="Wei Q."/>
            <person name="Cai L."/>
        </authorList>
    </citation>
    <scope>NUCLEOTIDE SEQUENCE</scope>
    <source>
        <strain evidence="3">E7-10</strain>
    </source>
</reference>
<keyword evidence="4" id="KW-1185">Reference proteome</keyword>
<organism evidence="3 4">
    <name type="scientific">Hoeflea poritis</name>
    <dbReference type="NCBI Taxonomy" id="2993659"/>
    <lineage>
        <taxon>Bacteria</taxon>
        <taxon>Pseudomonadati</taxon>
        <taxon>Pseudomonadota</taxon>
        <taxon>Alphaproteobacteria</taxon>
        <taxon>Hyphomicrobiales</taxon>
        <taxon>Rhizobiaceae</taxon>
        <taxon>Hoeflea</taxon>
    </lineage>
</organism>
<dbReference type="PIRSF" id="PIRSF000390">
    <property type="entry name" value="PLP_StrS"/>
    <property type="match status" value="1"/>
</dbReference>
<dbReference type="EC" id="2.6.1.92" evidence="3"/>
<accession>A0ABT4VVC9</accession>
<evidence type="ECO:0000313" key="3">
    <source>
        <dbReference type="EMBL" id="MDA4848651.1"/>
    </source>
</evidence>
<sequence length="381" mass="41118">MIPYGRQDIRQDDIDAVADVLRSDFLTQGPAVPHFESAIAARVDAAHAVAVNSATSALHIACVALGLGPDDLLWTSPVTFVASANCARYCGAQVDFVDIDPATGNMCPSRLEEKLEQAASADRLPKIIIPVHLAGLSCDMAAIGALAARYGVRVIEDASHAVGASCGGGPVGSCEYSDIAVFSFHPVKIVTTGEGGVAVTQDAELASHMARLRSHGITRDPELMTHAPDGPWYYQQIELGWNYRMTDIQAALGHAQLARLEDYVARRNALADRYDRMLGGMPISRPGRTTASRSAFHLYIVRISAERHRAVFEGLRASGIGVNLHYIPVHLQPYYRDLGFSDGDFPEAERYYAEAISLPLFPAMTEAMQDEVVDALAGLLN</sequence>
<dbReference type="GO" id="GO:0008483">
    <property type="term" value="F:transaminase activity"/>
    <property type="evidence" value="ECO:0007669"/>
    <property type="project" value="UniProtKB-KW"/>
</dbReference>
<evidence type="ECO:0000256" key="1">
    <source>
        <dbReference type="ARBA" id="ARBA00037999"/>
    </source>
</evidence>
<evidence type="ECO:0000313" key="4">
    <source>
        <dbReference type="Proteomes" id="UP001148313"/>
    </source>
</evidence>
<proteinExistence type="inferred from homology"/>
<dbReference type="Pfam" id="PF01041">
    <property type="entry name" value="DegT_DnrJ_EryC1"/>
    <property type="match status" value="1"/>
</dbReference>
<keyword evidence="3" id="KW-0808">Transferase</keyword>
<dbReference type="EMBL" id="JAPJZH010000026">
    <property type="protein sequence ID" value="MDA4848651.1"/>
    <property type="molecule type" value="Genomic_DNA"/>
</dbReference>
<name>A0ABT4VVC9_9HYPH</name>
<dbReference type="RefSeq" id="WP_271092525.1">
    <property type="nucleotide sequence ID" value="NZ_JAPJZH010000026.1"/>
</dbReference>
<dbReference type="InterPro" id="IPR015424">
    <property type="entry name" value="PyrdxlP-dep_Trfase"/>
</dbReference>
<dbReference type="InterPro" id="IPR020026">
    <property type="entry name" value="PseC"/>
</dbReference>
<dbReference type="PANTHER" id="PTHR30244:SF34">
    <property type="entry name" value="DTDP-4-AMINO-4,6-DIDEOXYGALACTOSE TRANSAMINASE"/>
    <property type="match status" value="1"/>
</dbReference>
<evidence type="ECO:0000256" key="2">
    <source>
        <dbReference type="RuleBase" id="RU004508"/>
    </source>
</evidence>
<dbReference type="PANTHER" id="PTHR30244">
    <property type="entry name" value="TRANSAMINASE"/>
    <property type="match status" value="1"/>
</dbReference>
<comment type="caution">
    <text evidence="3">The sequence shown here is derived from an EMBL/GenBank/DDBJ whole genome shotgun (WGS) entry which is preliminary data.</text>
</comment>
<dbReference type="InterPro" id="IPR000653">
    <property type="entry name" value="DegT/StrS_aminotransferase"/>
</dbReference>
<dbReference type="InterPro" id="IPR015421">
    <property type="entry name" value="PyrdxlP-dep_Trfase_major"/>
</dbReference>
<protein>
    <submittedName>
        <fullName evidence="3">UDP-4-amino-4, 6-dideoxy-N-acetyl-beta-L-altrosamine transaminase</fullName>
        <ecNumber evidence="3">2.6.1.92</ecNumber>
    </submittedName>
</protein>
<dbReference type="CDD" id="cd00616">
    <property type="entry name" value="AHBA_syn"/>
    <property type="match status" value="1"/>
</dbReference>
<gene>
    <name evidence="3" type="primary">pseC</name>
    <name evidence="3" type="ORF">OOZ53_25065</name>
</gene>
<dbReference type="Gene3D" id="3.90.1150.10">
    <property type="entry name" value="Aspartate Aminotransferase, domain 1"/>
    <property type="match status" value="1"/>
</dbReference>
<comment type="similarity">
    <text evidence="1 2">Belongs to the DegT/DnrJ/EryC1 family.</text>
</comment>
<dbReference type="InterPro" id="IPR015422">
    <property type="entry name" value="PyrdxlP-dep_Trfase_small"/>
</dbReference>
<dbReference type="SUPFAM" id="SSF53383">
    <property type="entry name" value="PLP-dependent transferases"/>
    <property type="match status" value="1"/>
</dbReference>
<dbReference type="Gene3D" id="3.40.640.10">
    <property type="entry name" value="Type I PLP-dependent aspartate aminotransferase-like (Major domain)"/>
    <property type="match status" value="1"/>
</dbReference>
<dbReference type="Proteomes" id="UP001148313">
    <property type="component" value="Unassembled WGS sequence"/>
</dbReference>